<reference evidence="4 5" key="1">
    <citation type="submission" date="2019-12" db="EMBL/GenBank/DDBJ databases">
        <authorList>
            <person name="Kun Z."/>
        </authorList>
    </citation>
    <scope>NUCLEOTIDE SEQUENCE [LARGE SCALE GENOMIC DNA]</scope>
    <source>
        <strain evidence="4 5">YIM 123512</strain>
    </source>
</reference>
<evidence type="ECO:0000259" key="3">
    <source>
        <dbReference type="Pfam" id="PF08338"/>
    </source>
</evidence>
<feature type="domain" description="DUF1731" evidence="3">
    <location>
        <begin position="256"/>
        <end position="300"/>
    </location>
</feature>
<dbReference type="InterPro" id="IPR013549">
    <property type="entry name" value="DUF1731"/>
</dbReference>
<dbReference type="Proteomes" id="UP000473325">
    <property type="component" value="Unassembled WGS sequence"/>
</dbReference>
<accession>A0A6L7ESZ8</accession>
<comment type="caution">
    <text evidence="4">The sequence shown here is derived from an EMBL/GenBank/DDBJ whole genome shotgun (WGS) entry which is preliminary data.</text>
</comment>
<proteinExistence type="inferred from homology"/>
<evidence type="ECO:0000313" key="4">
    <source>
        <dbReference type="EMBL" id="MXG90597.1"/>
    </source>
</evidence>
<dbReference type="Gene3D" id="3.40.50.720">
    <property type="entry name" value="NAD(P)-binding Rossmann-like Domain"/>
    <property type="match status" value="1"/>
</dbReference>
<dbReference type="InterPro" id="IPR036291">
    <property type="entry name" value="NAD(P)-bd_dom_sf"/>
</dbReference>
<name>A0A6L7ESZ8_9ACTN</name>
<dbReference type="RefSeq" id="WP_160878536.1">
    <property type="nucleotide sequence ID" value="NZ_WUEK01000008.1"/>
</dbReference>
<dbReference type="InterPro" id="IPR001509">
    <property type="entry name" value="Epimerase_deHydtase"/>
</dbReference>
<evidence type="ECO:0000256" key="1">
    <source>
        <dbReference type="ARBA" id="ARBA00009353"/>
    </source>
</evidence>
<feature type="domain" description="NAD-dependent epimerase/dehydratase" evidence="2">
    <location>
        <begin position="4"/>
        <end position="125"/>
    </location>
</feature>
<dbReference type="Pfam" id="PF08338">
    <property type="entry name" value="DUF1731"/>
    <property type="match status" value="1"/>
</dbReference>
<protein>
    <submittedName>
        <fullName evidence="4">TIGR01777 family protein</fullName>
    </submittedName>
</protein>
<dbReference type="PANTHER" id="PTHR11092:SF0">
    <property type="entry name" value="EPIMERASE FAMILY PROTEIN SDR39U1"/>
    <property type="match status" value="1"/>
</dbReference>
<gene>
    <name evidence="4" type="ORF">GRQ65_13665</name>
</gene>
<sequence length="304" mass="32076">MAHVLLAGASGFLGTHLRKALTTRGHTVTALVRRPAKGSGESTWDPYADTYDRSAVAAADVVINLAGAPTLGNPHSEKWARELRESRVTTTRVLARAVAEAGAERGRHPAFLAGNGISYYGDHRDLGDPVLDESAESRGDALLTSVTREWQDAADPAVEAGARVCILRTAPVMDKQAPPLKQLRLLFLTGLGGKLGDGRQHMAMVSLRDWVDSVVFLAEHDSASGPFNLCCAQTPTNAEFTEALAAQVHRPSFVAAPAFAIKAGAGRMAPELLGSLNVVPAALQASGYTIQDPDVTAVLRTALA</sequence>
<dbReference type="EMBL" id="WUEK01000008">
    <property type="protein sequence ID" value="MXG90597.1"/>
    <property type="molecule type" value="Genomic_DNA"/>
</dbReference>
<organism evidence="4 5">
    <name type="scientific">Nocardioides flavescens</name>
    <dbReference type="NCBI Taxonomy" id="2691959"/>
    <lineage>
        <taxon>Bacteria</taxon>
        <taxon>Bacillati</taxon>
        <taxon>Actinomycetota</taxon>
        <taxon>Actinomycetes</taxon>
        <taxon>Propionibacteriales</taxon>
        <taxon>Nocardioidaceae</taxon>
        <taxon>Nocardioides</taxon>
    </lineage>
</organism>
<keyword evidence="5" id="KW-1185">Reference proteome</keyword>
<dbReference type="NCBIfam" id="TIGR01777">
    <property type="entry name" value="yfcH"/>
    <property type="match status" value="1"/>
</dbReference>
<dbReference type="SUPFAM" id="SSF51735">
    <property type="entry name" value="NAD(P)-binding Rossmann-fold domains"/>
    <property type="match status" value="1"/>
</dbReference>
<dbReference type="InterPro" id="IPR010099">
    <property type="entry name" value="SDR39U1"/>
</dbReference>
<dbReference type="AlphaFoldDB" id="A0A6L7ESZ8"/>
<evidence type="ECO:0000259" key="2">
    <source>
        <dbReference type="Pfam" id="PF01370"/>
    </source>
</evidence>
<dbReference type="Pfam" id="PF01370">
    <property type="entry name" value="Epimerase"/>
    <property type="match status" value="1"/>
</dbReference>
<comment type="similarity">
    <text evidence="1">Belongs to the NAD(P)-dependent epimerase/dehydratase family. SDR39U1 subfamily.</text>
</comment>
<dbReference type="PANTHER" id="PTHR11092">
    <property type="entry name" value="SUGAR NUCLEOTIDE EPIMERASE RELATED"/>
    <property type="match status" value="1"/>
</dbReference>
<evidence type="ECO:0000313" key="5">
    <source>
        <dbReference type="Proteomes" id="UP000473325"/>
    </source>
</evidence>